<accession>A0A932I0F2</accession>
<evidence type="ECO:0000313" key="2">
    <source>
        <dbReference type="EMBL" id="MBI3128393.1"/>
    </source>
</evidence>
<feature type="domain" description="VOC" evidence="1">
    <location>
        <begin position="3"/>
        <end position="126"/>
    </location>
</feature>
<gene>
    <name evidence="2" type="ORF">HYZ11_12370</name>
</gene>
<dbReference type="Gene3D" id="3.10.180.10">
    <property type="entry name" value="2,3-Dihydroxybiphenyl 1,2-Dioxygenase, domain 1"/>
    <property type="match status" value="1"/>
</dbReference>
<comment type="caution">
    <text evidence="2">The sequence shown here is derived from an EMBL/GenBank/DDBJ whole genome shotgun (WGS) entry which is preliminary data.</text>
</comment>
<dbReference type="EMBL" id="JACPUR010000030">
    <property type="protein sequence ID" value="MBI3128393.1"/>
    <property type="molecule type" value="Genomic_DNA"/>
</dbReference>
<dbReference type="PROSITE" id="PS51819">
    <property type="entry name" value="VOC"/>
    <property type="match status" value="1"/>
</dbReference>
<dbReference type="InterPro" id="IPR004360">
    <property type="entry name" value="Glyas_Fos-R_dOase_dom"/>
</dbReference>
<evidence type="ECO:0000313" key="3">
    <source>
        <dbReference type="Proteomes" id="UP000782312"/>
    </source>
</evidence>
<dbReference type="SUPFAM" id="SSF54593">
    <property type="entry name" value="Glyoxalase/Bleomycin resistance protein/Dihydroxybiphenyl dioxygenase"/>
    <property type="match status" value="1"/>
</dbReference>
<dbReference type="PANTHER" id="PTHR36503:SF3">
    <property type="entry name" value="BLR0126 PROTEIN"/>
    <property type="match status" value="1"/>
</dbReference>
<evidence type="ECO:0000259" key="1">
    <source>
        <dbReference type="PROSITE" id="PS51819"/>
    </source>
</evidence>
<proteinExistence type="predicted"/>
<dbReference type="Pfam" id="PF00903">
    <property type="entry name" value="Glyoxalase"/>
    <property type="match status" value="1"/>
</dbReference>
<dbReference type="InterPro" id="IPR029068">
    <property type="entry name" value="Glyas_Bleomycin-R_OHBP_Dase"/>
</dbReference>
<sequence length="128" mass="14408">MFEALSTVFLIGRDLAASRRFYSEILGLDEASVQRDHVRYKIGEAFLVVHAPIPDKEMRAWNLEPLREPRGSGVVLTLRPADVDAAHAALRERGADILFPPRDAPWGVRLFMVRDPDGFLIEVSRPIS</sequence>
<reference evidence="2" key="1">
    <citation type="submission" date="2020-07" db="EMBL/GenBank/DDBJ databases">
        <title>Huge and variable diversity of episymbiotic CPR bacteria and DPANN archaea in groundwater ecosystems.</title>
        <authorList>
            <person name="He C.Y."/>
            <person name="Keren R."/>
            <person name="Whittaker M."/>
            <person name="Farag I.F."/>
            <person name="Doudna J."/>
            <person name="Cate J.H.D."/>
            <person name="Banfield J.F."/>
        </authorList>
    </citation>
    <scope>NUCLEOTIDE SEQUENCE</scope>
    <source>
        <strain evidence="2">NC_groundwater_763_Ag_S-0.2um_68_21</strain>
    </source>
</reference>
<name>A0A932I0F2_UNCTE</name>
<dbReference type="Proteomes" id="UP000782312">
    <property type="component" value="Unassembled WGS sequence"/>
</dbReference>
<protein>
    <submittedName>
        <fullName evidence="2">VOC family protein</fullName>
    </submittedName>
</protein>
<dbReference type="PANTHER" id="PTHR36503">
    <property type="entry name" value="BLR2520 PROTEIN"/>
    <property type="match status" value="1"/>
</dbReference>
<dbReference type="AlphaFoldDB" id="A0A932I0F2"/>
<organism evidence="2 3">
    <name type="scientific">Tectimicrobiota bacterium</name>
    <dbReference type="NCBI Taxonomy" id="2528274"/>
    <lineage>
        <taxon>Bacteria</taxon>
        <taxon>Pseudomonadati</taxon>
        <taxon>Nitrospinota/Tectimicrobiota group</taxon>
        <taxon>Candidatus Tectimicrobiota</taxon>
    </lineage>
</organism>
<dbReference type="InterPro" id="IPR037523">
    <property type="entry name" value="VOC_core"/>
</dbReference>